<comment type="similarity">
    <text evidence="11">Belongs to the iron/ascorbate-dependent oxidoreductase family.</text>
</comment>
<evidence type="ECO:0000256" key="1">
    <source>
        <dbReference type="ARBA" id="ARBA00001954"/>
    </source>
</evidence>
<evidence type="ECO:0000313" key="13">
    <source>
        <dbReference type="EMBL" id="SKA32586.1"/>
    </source>
</evidence>
<keyword evidence="6" id="KW-0266">Ethylene biosynthesis</keyword>
<dbReference type="PROSITE" id="PS51471">
    <property type="entry name" value="FE2OG_OXY"/>
    <property type="match status" value="1"/>
</dbReference>
<evidence type="ECO:0000259" key="12">
    <source>
        <dbReference type="PROSITE" id="PS51471"/>
    </source>
</evidence>
<evidence type="ECO:0000256" key="11">
    <source>
        <dbReference type="RuleBase" id="RU003682"/>
    </source>
</evidence>
<proteinExistence type="inferred from homology"/>
<sequence length="342" mass="37951">MAAGLSALQQSVPAGIPVVDVAGLYSSDPVAQKAAAARIGAACDDIGFFYAVNHNVPVEIIDRAVAMADTFFHLPEQERLKVKADSNNRGYRDVWDSVHRNGKTNARDSFDLGFPVTEDDPEVKAGTPLYAPNNWPELPGFREAIETYYGETYKLGMKILEGFALYLGQPVDFFTRHFTKPVADMVINHYLGNAGLHISDQASGPHTDHGIVTILWQDSLGGLEVMGKDGNWMQAAPLRGSFVINIGELMKRWTNGRFKATVHRVVHLRDMPRYSMPLFCNPNFRTIVDPRDLGVPESEVQYPPVQSGEFLLSRFKATRKLWGAEKRSMVSNDDKLIEAAAQ</sequence>
<dbReference type="PRINTS" id="PR00682">
    <property type="entry name" value="IPNSYNTHASE"/>
</dbReference>
<dbReference type="InterPro" id="IPR026992">
    <property type="entry name" value="DIOX_N"/>
</dbReference>
<dbReference type="PANTHER" id="PTHR47990">
    <property type="entry name" value="2-OXOGLUTARATE (2OG) AND FE(II)-DEPENDENT OXYGENASE SUPERFAMILY PROTEIN-RELATED"/>
    <property type="match status" value="1"/>
</dbReference>
<keyword evidence="11" id="KW-0560">Oxidoreductase</keyword>
<comment type="cofactor">
    <cofactor evidence="1">
        <name>Fe(2+)</name>
        <dbReference type="ChEBI" id="CHEBI:29033"/>
    </cofactor>
</comment>
<dbReference type="EC" id="1.13.12.19" evidence="4"/>
<dbReference type="Gene3D" id="2.60.120.330">
    <property type="entry name" value="B-lactam Antibiotic, Isopenicillin N Synthase, Chain"/>
    <property type="match status" value="1"/>
</dbReference>
<dbReference type="GO" id="GO:0102276">
    <property type="term" value="F:2-oxoglutarate oxygenase/decarboxylase (ethylene-forming) activity"/>
    <property type="evidence" value="ECO:0007669"/>
    <property type="project" value="UniProtKB-EC"/>
</dbReference>
<comment type="catalytic activity">
    <reaction evidence="10">
        <text>L-arginine + 2-oxoglutarate + O2 = guanidine + L-glutamate 5-semialdehyde + succinate + CO2</text>
        <dbReference type="Rhea" id="RHEA:31535"/>
        <dbReference type="ChEBI" id="CHEBI:15379"/>
        <dbReference type="ChEBI" id="CHEBI:16526"/>
        <dbReference type="ChEBI" id="CHEBI:16810"/>
        <dbReference type="ChEBI" id="CHEBI:30031"/>
        <dbReference type="ChEBI" id="CHEBI:30087"/>
        <dbReference type="ChEBI" id="CHEBI:32682"/>
        <dbReference type="ChEBI" id="CHEBI:58066"/>
        <dbReference type="EC" id="1.14.20.7"/>
    </reaction>
</comment>
<dbReference type="EC" id="1.14.20.7" evidence="3"/>
<dbReference type="InterPro" id="IPR005123">
    <property type="entry name" value="Oxoglu/Fe-dep_dioxygenase_dom"/>
</dbReference>
<evidence type="ECO:0000313" key="14">
    <source>
        <dbReference type="Proteomes" id="UP000190092"/>
    </source>
</evidence>
<evidence type="ECO:0000256" key="8">
    <source>
        <dbReference type="ARBA" id="ARBA00031282"/>
    </source>
</evidence>
<evidence type="ECO:0000256" key="9">
    <source>
        <dbReference type="ARBA" id="ARBA00047725"/>
    </source>
</evidence>
<dbReference type="RefSeq" id="WP_170921145.1">
    <property type="nucleotide sequence ID" value="NZ_FUWJ01000010.1"/>
</dbReference>
<comment type="catalytic activity">
    <reaction evidence="9">
        <text>2-oxoglutarate + O2 + 2 H(+) = ethene + 3 CO2 + H2O</text>
        <dbReference type="Rhea" id="RHEA:31523"/>
        <dbReference type="ChEBI" id="CHEBI:15377"/>
        <dbReference type="ChEBI" id="CHEBI:15378"/>
        <dbReference type="ChEBI" id="CHEBI:15379"/>
        <dbReference type="ChEBI" id="CHEBI:16526"/>
        <dbReference type="ChEBI" id="CHEBI:16810"/>
        <dbReference type="ChEBI" id="CHEBI:18153"/>
        <dbReference type="EC" id="1.13.12.19"/>
    </reaction>
</comment>
<evidence type="ECO:0000256" key="7">
    <source>
        <dbReference type="ARBA" id="ARBA00031011"/>
    </source>
</evidence>
<evidence type="ECO:0000256" key="3">
    <source>
        <dbReference type="ARBA" id="ARBA00012293"/>
    </source>
</evidence>
<evidence type="ECO:0000256" key="2">
    <source>
        <dbReference type="ARBA" id="ARBA00004767"/>
    </source>
</evidence>
<protein>
    <recommendedName>
        <fullName evidence="5">2-oxoglutarate-dependent ethylene/succinate-forming enzyme</fullName>
        <ecNumber evidence="4">1.13.12.19</ecNumber>
        <ecNumber evidence="3">1.14.20.7</ecNumber>
    </recommendedName>
    <alternativeName>
        <fullName evidence="7">2-oxoglutarate dioxygenase (ethylene-forming)</fullName>
    </alternativeName>
    <alternativeName>
        <fullName evidence="8">2-oxoglutarate/L-arginine monooxygenase/decarboxylase (succinate-forming)</fullName>
    </alternativeName>
</protein>
<dbReference type="InterPro" id="IPR044861">
    <property type="entry name" value="IPNS-like_FE2OG_OXY"/>
</dbReference>
<feature type="domain" description="Fe2OG dioxygenase" evidence="12">
    <location>
        <begin position="181"/>
        <end position="282"/>
    </location>
</feature>
<keyword evidence="11" id="KW-0479">Metal-binding</keyword>
<dbReference type="SUPFAM" id="SSF51197">
    <property type="entry name" value="Clavaminate synthase-like"/>
    <property type="match status" value="1"/>
</dbReference>
<organism evidence="13 14">
    <name type="scientific">Enhydrobacter aerosaccus</name>
    <dbReference type="NCBI Taxonomy" id="225324"/>
    <lineage>
        <taxon>Bacteria</taxon>
        <taxon>Pseudomonadati</taxon>
        <taxon>Pseudomonadota</taxon>
        <taxon>Alphaproteobacteria</taxon>
        <taxon>Hyphomicrobiales</taxon>
        <taxon>Enhydrobacter</taxon>
    </lineage>
</organism>
<evidence type="ECO:0000256" key="6">
    <source>
        <dbReference type="ARBA" id="ARBA00022666"/>
    </source>
</evidence>
<evidence type="ECO:0000256" key="4">
    <source>
        <dbReference type="ARBA" id="ARBA00012531"/>
    </source>
</evidence>
<dbReference type="Pfam" id="PF03171">
    <property type="entry name" value="2OG-FeII_Oxy"/>
    <property type="match status" value="1"/>
</dbReference>
<dbReference type="STRING" id="225324.SAMN02745126_05281"/>
<keyword evidence="14" id="KW-1185">Reference proteome</keyword>
<dbReference type="GO" id="GO:0046872">
    <property type="term" value="F:metal ion binding"/>
    <property type="evidence" value="ECO:0007669"/>
    <property type="project" value="UniProtKB-KW"/>
</dbReference>
<dbReference type="GO" id="GO:0009693">
    <property type="term" value="P:ethylene biosynthetic process"/>
    <property type="evidence" value="ECO:0007669"/>
    <property type="project" value="UniProtKB-KW"/>
</dbReference>
<evidence type="ECO:0000256" key="5">
    <source>
        <dbReference type="ARBA" id="ARBA00019045"/>
    </source>
</evidence>
<gene>
    <name evidence="13" type="ORF">SAMN02745126_05281</name>
</gene>
<comment type="pathway">
    <text evidence="2">Alkene biosynthesis; ethylene biosynthesis via 2-oxoglutarate.</text>
</comment>
<reference evidence="14" key="1">
    <citation type="submission" date="2017-02" db="EMBL/GenBank/DDBJ databases">
        <authorList>
            <person name="Varghese N."/>
            <person name="Submissions S."/>
        </authorList>
    </citation>
    <scope>NUCLEOTIDE SEQUENCE [LARGE SCALE GENOMIC DNA]</scope>
    <source>
        <strain evidence="14">ATCC 27094</strain>
    </source>
</reference>
<dbReference type="Pfam" id="PF14226">
    <property type="entry name" value="DIOX_N"/>
    <property type="match status" value="1"/>
</dbReference>
<evidence type="ECO:0000256" key="10">
    <source>
        <dbReference type="ARBA" id="ARBA00049359"/>
    </source>
</evidence>
<dbReference type="Proteomes" id="UP000190092">
    <property type="component" value="Unassembled WGS sequence"/>
</dbReference>
<name>A0A1T4SWR0_9HYPH</name>
<dbReference type="InterPro" id="IPR050231">
    <property type="entry name" value="Iron_ascorbate_oxido_reductase"/>
</dbReference>
<accession>A0A1T4SWR0</accession>
<keyword evidence="11" id="KW-0408">Iron</keyword>
<dbReference type="EMBL" id="FUWJ01000010">
    <property type="protein sequence ID" value="SKA32586.1"/>
    <property type="molecule type" value="Genomic_DNA"/>
</dbReference>
<dbReference type="AlphaFoldDB" id="A0A1T4SWR0"/>
<dbReference type="InterPro" id="IPR027443">
    <property type="entry name" value="IPNS-like_sf"/>
</dbReference>